<dbReference type="GO" id="GO:0003824">
    <property type="term" value="F:catalytic activity"/>
    <property type="evidence" value="ECO:0007669"/>
    <property type="project" value="InterPro"/>
</dbReference>
<dbReference type="EMBL" id="MIJF01000078">
    <property type="protein sequence ID" value="OEF96951.1"/>
    <property type="molecule type" value="Genomic_DNA"/>
</dbReference>
<dbReference type="SUPFAM" id="SSF54197">
    <property type="entry name" value="HIT-like"/>
    <property type="match status" value="1"/>
</dbReference>
<evidence type="ECO:0000256" key="3">
    <source>
        <dbReference type="PROSITE-ProRule" id="PRU00464"/>
    </source>
</evidence>
<dbReference type="OrthoDB" id="9784774at2"/>
<dbReference type="PANTHER" id="PTHR23089">
    <property type="entry name" value="HISTIDINE TRIAD HIT PROTEIN"/>
    <property type="match status" value="1"/>
</dbReference>
<comment type="caution">
    <text evidence="5">The sequence shown here is derived from an EMBL/GenBank/DDBJ whole genome shotgun (WGS) entry which is preliminary data.</text>
</comment>
<name>A0A1D2YSC9_9BACI</name>
<keyword evidence="6" id="KW-1185">Reference proteome</keyword>
<evidence type="ECO:0000256" key="2">
    <source>
        <dbReference type="PIRSR" id="PIRSR601310-3"/>
    </source>
</evidence>
<dbReference type="AlphaFoldDB" id="A0A1D2YSC9"/>
<sequence>MSDCIFCKIIDGDIPANKVYEDEKFLAFHDISPKAKVHVLIIPKKHIPTFMDVQEEDLSLMGELHRVIQDVAKKLDLDEQGFRVVNNCKEHGGQEVFHIHYHLLGGEKLSF</sequence>
<feature type="short sequence motif" description="Histidine triad motif" evidence="2 3">
    <location>
        <begin position="98"/>
        <end position="102"/>
    </location>
</feature>
<dbReference type="Gene3D" id="3.30.428.10">
    <property type="entry name" value="HIT-like"/>
    <property type="match status" value="1"/>
</dbReference>
<dbReference type="CDD" id="cd01276">
    <property type="entry name" value="PKCI_related"/>
    <property type="match status" value="1"/>
</dbReference>
<dbReference type="Pfam" id="PF01230">
    <property type="entry name" value="HIT"/>
    <property type="match status" value="1"/>
</dbReference>
<proteinExistence type="predicted"/>
<dbReference type="InterPro" id="IPR036265">
    <property type="entry name" value="HIT-like_sf"/>
</dbReference>
<feature type="active site" description="Tele-AMP-histidine intermediate" evidence="1">
    <location>
        <position position="100"/>
    </location>
</feature>
<dbReference type="PRINTS" id="PR00332">
    <property type="entry name" value="HISTRIAD"/>
</dbReference>
<gene>
    <name evidence="5" type="ORF">BHF71_04270</name>
</gene>
<organism evidence="5 6">
    <name type="scientific">Vulcanibacillus modesticaldus</name>
    <dbReference type="NCBI Taxonomy" id="337097"/>
    <lineage>
        <taxon>Bacteria</taxon>
        <taxon>Bacillati</taxon>
        <taxon>Bacillota</taxon>
        <taxon>Bacilli</taxon>
        <taxon>Bacillales</taxon>
        <taxon>Bacillaceae</taxon>
        <taxon>Vulcanibacillus</taxon>
    </lineage>
</organism>
<evidence type="ECO:0000313" key="6">
    <source>
        <dbReference type="Proteomes" id="UP000243739"/>
    </source>
</evidence>
<dbReference type="STRING" id="337097.BHF71_04270"/>
<dbReference type="Proteomes" id="UP000243739">
    <property type="component" value="Unassembled WGS sequence"/>
</dbReference>
<dbReference type="PROSITE" id="PS51084">
    <property type="entry name" value="HIT_2"/>
    <property type="match status" value="1"/>
</dbReference>
<evidence type="ECO:0000259" key="4">
    <source>
        <dbReference type="PROSITE" id="PS51084"/>
    </source>
</evidence>
<dbReference type="InterPro" id="IPR011146">
    <property type="entry name" value="HIT-like"/>
</dbReference>
<reference evidence="5 6" key="1">
    <citation type="submission" date="2016-09" db="EMBL/GenBank/DDBJ databases">
        <title>Draft genome sequence for the type strain of Vulcanibacillus modesticaldus BR, a strictly anaerobic, moderately thermophilic, and nitrate-reducing bacterium from deep sea-hydrothermal vents of the Mid-Atlantic Ridge.</title>
        <authorList>
            <person name="Abin C.A."/>
            <person name="Hollibaugh J.T."/>
        </authorList>
    </citation>
    <scope>NUCLEOTIDE SEQUENCE [LARGE SCALE GENOMIC DNA]</scope>
    <source>
        <strain evidence="5 6">BR</strain>
    </source>
</reference>
<evidence type="ECO:0000313" key="5">
    <source>
        <dbReference type="EMBL" id="OEF96951.1"/>
    </source>
</evidence>
<feature type="domain" description="HIT" evidence="4">
    <location>
        <begin position="5"/>
        <end position="111"/>
    </location>
</feature>
<dbReference type="RefSeq" id="WP_069657584.1">
    <property type="nucleotide sequence ID" value="NZ_MIJF01000078.1"/>
</dbReference>
<dbReference type="InterPro" id="IPR001310">
    <property type="entry name" value="Histidine_triad_HIT"/>
</dbReference>
<protein>
    <submittedName>
        <fullName evidence="5">Histidine triad nucleotide-binding protein</fullName>
    </submittedName>
</protein>
<accession>A0A1D2YSC9</accession>
<evidence type="ECO:0000256" key="1">
    <source>
        <dbReference type="PIRSR" id="PIRSR601310-1"/>
    </source>
</evidence>